<sequence>MPRASLTRGMLEREGELRHRNTGKRTGRCINRLLPNYLLSEPGSLSHSTSSVHQSACPTLPPQYIGQPVPHYLLSVSTSLSHTTSSVHQPACPTLPPQHLSQPVPHYLLSASASLSQKRLRSDSVCGNSM</sequence>
<accession>A0ABD0J5N6</accession>
<gene>
    <name evidence="1" type="ORF">BaRGS_00038649</name>
</gene>
<organism evidence="1 2">
    <name type="scientific">Batillaria attramentaria</name>
    <dbReference type="NCBI Taxonomy" id="370345"/>
    <lineage>
        <taxon>Eukaryota</taxon>
        <taxon>Metazoa</taxon>
        <taxon>Spiralia</taxon>
        <taxon>Lophotrochozoa</taxon>
        <taxon>Mollusca</taxon>
        <taxon>Gastropoda</taxon>
        <taxon>Caenogastropoda</taxon>
        <taxon>Sorbeoconcha</taxon>
        <taxon>Cerithioidea</taxon>
        <taxon>Batillariidae</taxon>
        <taxon>Batillaria</taxon>
    </lineage>
</organism>
<evidence type="ECO:0000313" key="2">
    <source>
        <dbReference type="Proteomes" id="UP001519460"/>
    </source>
</evidence>
<dbReference type="EMBL" id="JACVVK020000633">
    <property type="protein sequence ID" value="KAK7461605.1"/>
    <property type="molecule type" value="Genomic_DNA"/>
</dbReference>
<name>A0ABD0J5N6_9CAEN</name>
<comment type="caution">
    <text evidence="1">The sequence shown here is derived from an EMBL/GenBank/DDBJ whole genome shotgun (WGS) entry which is preliminary data.</text>
</comment>
<dbReference type="AlphaFoldDB" id="A0ABD0J5N6"/>
<proteinExistence type="predicted"/>
<keyword evidence="2" id="KW-1185">Reference proteome</keyword>
<reference evidence="1 2" key="1">
    <citation type="journal article" date="2023" name="Sci. Data">
        <title>Genome assembly of the Korean intertidal mud-creeper Batillaria attramentaria.</title>
        <authorList>
            <person name="Patra A.K."/>
            <person name="Ho P.T."/>
            <person name="Jun S."/>
            <person name="Lee S.J."/>
            <person name="Kim Y."/>
            <person name="Won Y.J."/>
        </authorList>
    </citation>
    <scope>NUCLEOTIDE SEQUENCE [LARGE SCALE GENOMIC DNA]</scope>
    <source>
        <strain evidence="1">Wonlab-2016</strain>
    </source>
</reference>
<dbReference type="Proteomes" id="UP001519460">
    <property type="component" value="Unassembled WGS sequence"/>
</dbReference>
<protein>
    <submittedName>
        <fullName evidence="1">Uncharacterized protein</fullName>
    </submittedName>
</protein>
<evidence type="ECO:0000313" key="1">
    <source>
        <dbReference type="EMBL" id="KAK7461605.1"/>
    </source>
</evidence>